<dbReference type="OrthoDB" id="9785233at2"/>
<keyword evidence="6" id="KW-1185">Reference proteome</keyword>
<dbReference type="AlphaFoldDB" id="A0A2K9LKS2"/>
<keyword evidence="3" id="KW-1005">Bacterial flagellum biogenesis</keyword>
<dbReference type="GO" id="GO:0044781">
    <property type="term" value="P:bacterial-type flagellum organization"/>
    <property type="evidence" value="ECO:0007669"/>
    <property type="project" value="UniProtKB-KW"/>
</dbReference>
<keyword evidence="5" id="KW-0966">Cell projection</keyword>
<evidence type="ECO:0000256" key="4">
    <source>
        <dbReference type="ARBA" id="ARBA00024746"/>
    </source>
</evidence>
<dbReference type="Proteomes" id="UP000235116">
    <property type="component" value="Chromosome"/>
</dbReference>
<evidence type="ECO:0000256" key="2">
    <source>
        <dbReference type="ARBA" id="ARBA00016013"/>
    </source>
</evidence>
<keyword evidence="5" id="KW-0282">Flagellum</keyword>
<dbReference type="Pfam" id="PF03963">
    <property type="entry name" value="FlgD"/>
    <property type="match status" value="1"/>
</dbReference>
<organism evidence="5 6">
    <name type="scientific">Ketobacter alkanivorans</name>
    <dbReference type="NCBI Taxonomy" id="1917421"/>
    <lineage>
        <taxon>Bacteria</taxon>
        <taxon>Pseudomonadati</taxon>
        <taxon>Pseudomonadota</taxon>
        <taxon>Gammaproteobacteria</taxon>
        <taxon>Pseudomonadales</taxon>
        <taxon>Ketobacteraceae</taxon>
        <taxon>Ketobacter</taxon>
    </lineage>
</organism>
<sequence length="135" mass="14433">MAVDSIGRVANPNAGLNQAAVGLEDFLDIFLAQLNFQDPLEPVDNREFIAQLAQFSALELANRTSDNVEGLLEVNSVDQAVGLLGREVNIRGDNGLVVAEVIAIRLQGSQPVLSVRTAEEQILDGISPAQVSVIR</sequence>
<protein>
    <recommendedName>
        <fullName evidence="2">Basal-body rod modification protein FlgD</fullName>
    </recommendedName>
</protein>
<comment type="function">
    <text evidence="4">Required for flagellar hook formation. May act as a scaffolding protein.</text>
</comment>
<dbReference type="KEGG" id="kak:Kalk_11200"/>
<dbReference type="InterPro" id="IPR005648">
    <property type="entry name" value="FlgD"/>
</dbReference>
<reference evidence="6" key="1">
    <citation type="submission" date="2017-08" db="EMBL/GenBank/DDBJ databases">
        <title>Direct submision.</title>
        <authorList>
            <person name="Kim S.-J."/>
            <person name="Rhee S.-K."/>
        </authorList>
    </citation>
    <scope>NUCLEOTIDE SEQUENCE [LARGE SCALE GENOMIC DNA]</scope>
    <source>
        <strain evidence="6">GI5</strain>
    </source>
</reference>
<comment type="similarity">
    <text evidence="1">Belongs to the FlgD family.</text>
</comment>
<proteinExistence type="inferred from homology"/>
<evidence type="ECO:0000313" key="5">
    <source>
        <dbReference type="EMBL" id="AUM12956.1"/>
    </source>
</evidence>
<dbReference type="RefSeq" id="WP_101894335.1">
    <property type="nucleotide sequence ID" value="NZ_CP022684.1"/>
</dbReference>
<evidence type="ECO:0000313" key="6">
    <source>
        <dbReference type="Proteomes" id="UP000235116"/>
    </source>
</evidence>
<dbReference type="EMBL" id="CP022684">
    <property type="protein sequence ID" value="AUM12956.1"/>
    <property type="molecule type" value="Genomic_DNA"/>
</dbReference>
<keyword evidence="5" id="KW-0969">Cilium</keyword>
<gene>
    <name evidence="5" type="ORF">Kalk_11200</name>
</gene>
<evidence type="ECO:0000256" key="3">
    <source>
        <dbReference type="ARBA" id="ARBA00022795"/>
    </source>
</evidence>
<evidence type="ECO:0000256" key="1">
    <source>
        <dbReference type="ARBA" id="ARBA00010577"/>
    </source>
</evidence>
<name>A0A2K9LKS2_9GAMM</name>
<accession>A0A2K9LKS2</accession>